<feature type="compositionally biased region" description="Polar residues" evidence="1">
    <location>
        <begin position="129"/>
        <end position="153"/>
    </location>
</feature>
<feature type="compositionally biased region" description="Basic and acidic residues" evidence="1">
    <location>
        <begin position="104"/>
        <end position="113"/>
    </location>
</feature>
<feature type="compositionally biased region" description="Low complexity" evidence="1">
    <location>
        <begin position="381"/>
        <end position="399"/>
    </location>
</feature>
<feature type="region of interest" description="Disordered" evidence="1">
    <location>
        <begin position="564"/>
        <end position="594"/>
    </location>
</feature>
<feature type="region of interest" description="Disordered" evidence="1">
    <location>
        <begin position="253"/>
        <end position="272"/>
    </location>
</feature>
<name>A0A8S0X086_CYCAE</name>
<dbReference type="OrthoDB" id="3070411at2759"/>
<feature type="region of interest" description="Disordered" evidence="1">
    <location>
        <begin position="280"/>
        <end position="320"/>
    </location>
</feature>
<accession>A0A8S0X086</accession>
<feature type="compositionally biased region" description="Basic and acidic residues" evidence="1">
    <location>
        <begin position="211"/>
        <end position="224"/>
    </location>
</feature>
<feature type="region of interest" description="Disordered" evidence="1">
    <location>
        <begin position="38"/>
        <end position="156"/>
    </location>
</feature>
<feature type="region of interest" description="Disordered" evidence="1">
    <location>
        <begin position="176"/>
        <end position="232"/>
    </location>
</feature>
<feature type="compositionally biased region" description="Low complexity" evidence="1">
    <location>
        <begin position="411"/>
        <end position="442"/>
    </location>
</feature>
<dbReference type="Proteomes" id="UP000467700">
    <property type="component" value="Unassembled WGS sequence"/>
</dbReference>
<dbReference type="AlphaFoldDB" id="A0A8S0X086"/>
<evidence type="ECO:0000313" key="2">
    <source>
        <dbReference type="EMBL" id="CAA7270106.1"/>
    </source>
</evidence>
<sequence length="645" mass="68718">MSYVASSRSPSRAWETPTYVVPIADWSKAPANAGIYSHYEAPSPVRTLHRSKTTSSRKPLRSSPLAGPALSNHSEAFIELDDTPNDDTHLSTSELSSKAVRGRNVHDGDHDGESFPAPAPPQSAHLRARSSQGLARTSSAESMGYPSSSSTPRAHTPTLRYYHSYHVSTLTSAMHNVAGDRSAKRRRPFLDTPTDSMANNLKRPPSAIHPPTEKAHTHGPERVARNSSVAKMSKDITGLGSARDARGARYSFASCSSSSSLSSNFSASTRRRRVSTVLEVDGEDHDLDSPANLSPGVGTSANARAHPSAKSDRPVPTDNSWYTANAYDVTPKFTRLGLAGPGVVLPVSARAHRKQQQCNPAASNVDKEKEKRASIANFQLTRRSSTVSTSASTSTSTSAGDGIGSAWLEAPSPSTHSSSSSPSPTPTCSSPASSVSSLPLTTMTPKSAASSQATSLISSWCTSIEVTESEETSETAKSNNSSRPHQDSRTSALKKRQSVSLLSRMASWHRSTPTVDAFEWREQKEADWAVIEKVKPLHPVDPELEAEHPTRAAVAVTVSVHLEPAPSDDCSTSAESETDSRESATNGGGPGRYEDAQVARFTKSVNGAVTVKRCGSVRRFWKALVGAGAGSLSHHPSVHGEVMRA</sequence>
<feature type="compositionally biased region" description="Low complexity" evidence="1">
    <location>
        <begin position="253"/>
        <end position="268"/>
    </location>
</feature>
<feature type="region of interest" description="Disordered" evidence="1">
    <location>
        <begin position="468"/>
        <end position="498"/>
    </location>
</feature>
<protein>
    <submittedName>
        <fullName evidence="2">Uncharacterized protein</fullName>
    </submittedName>
</protein>
<evidence type="ECO:0000256" key="1">
    <source>
        <dbReference type="SAM" id="MobiDB-lite"/>
    </source>
</evidence>
<dbReference type="EMBL" id="CACVBS010000085">
    <property type="protein sequence ID" value="CAA7270106.1"/>
    <property type="molecule type" value="Genomic_DNA"/>
</dbReference>
<reference evidence="2 3" key="1">
    <citation type="submission" date="2020-01" db="EMBL/GenBank/DDBJ databases">
        <authorList>
            <person name="Gupta K D."/>
        </authorList>
    </citation>
    <scope>NUCLEOTIDE SEQUENCE [LARGE SCALE GENOMIC DNA]</scope>
</reference>
<organism evidence="2 3">
    <name type="scientific">Cyclocybe aegerita</name>
    <name type="common">Black poplar mushroom</name>
    <name type="synonym">Agrocybe aegerita</name>
    <dbReference type="NCBI Taxonomy" id="1973307"/>
    <lineage>
        <taxon>Eukaryota</taxon>
        <taxon>Fungi</taxon>
        <taxon>Dikarya</taxon>
        <taxon>Basidiomycota</taxon>
        <taxon>Agaricomycotina</taxon>
        <taxon>Agaricomycetes</taxon>
        <taxon>Agaricomycetidae</taxon>
        <taxon>Agaricales</taxon>
        <taxon>Agaricineae</taxon>
        <taxon>Bolbitiaceae</taxon>
        <taxon>Cyclocybe</taxon>
    </lineage>
</organism>
<gene>
    <name evidence="2" type="ORF">AAE3_LOCUS12309</name>
</gene>
<feature type="compositionally biased region" description="Polar residues" evidence="1">
    <location>
        <begin position="443"/>
        <end position="452"/>
    </location>
</feature>
<feature type="region of interest" description="Disordered" evidence="1">
    <location>
        <begin position="350"/>
        <end position="452"/>
    </location>
</feature>
<comment type="caution">
    <text evidence="2">The sequence shown here is derived from an EMBL/GenBank/DDBJ whole genome shotgun (WGS) entry which is preliminary data.</text>
</comment>
<evidence type="ECO:0000313" key="3">
    <source>
        <dbReference type="Proteomes" id="UP000467700"/>
    </source>
</evidence>
<keyword evidence="3" id="KW-1185">Reference proteome</keyword>
<proteinExistence type="predicted"/>